<proteinExistence type="predicted"/>
<dbReference type="Pfam" id="PF00534">
    <property type="entry name" value="Glycos_transf_1"/>
    <property type="match status" value="1"/>
</dbReference>
<dbReference type="GeneID" id="36831519"/>
<dbReference type="Gene3D" id="3.40.50.2000">
    <property type="entry name" value="Glycogen Phosphorylase B"/>
    <property type="match status" value="2"/>
</dbReference>
<dbReference type="PANTHER" id="PTHR46401">
    <property type="entry name" value="GLYCOSYLTRANSFERASE WBBK-RELATED"/>
    <property type="match status" value="1"/>
</dbReference>
<dbReference type="CDD" id="cd03801">
    <property type="entry name" value="GT4_PimA-like"/>
    <property type="match status" value="1"/>
</dbReference>
<dbReference type="OrthoDB" id="132546at2157"/>
<dbReference type="SUPFAM" id="SSF53756">
    <property type="entry name" value="UDP-Glycosyltransferase/glycogen phosphorylase"/>
    <property type="match status" value="1"/>
</dbReference>
<protein>
    <submittedName>
        <fullName evidence="4">Glycosyltransferase family 1 protein</fullName>
    </submittedName>
</protein>
<evidence type="ECO:0000313" key="5">
    <source>
        <dbReference type="Proteomes" id="UP000248044"/>
    </source>
</evidence>
<gene>
    <name evidence="4" type="ORF">DFR85_05145</name>
</gene>
<dbReference type="GO" id="GO:0016757">
    <property type="term" value="F:glycosyltransferase activity"/>
    <property type="evidence" value="ECO:0007669"/>
    <property type="project" value="InterPro"/>
</dbReference>
<dbReference type="Pfam" id="PF13439">
    <property type="entry name" value="Glyco_transf_4"/>
    <property type="match status" value="1"/>
</dbReference>
<sequence length="346" mass="39696">MDLLFINHRDIYHPQAGGAEEVIYEIGKRLAKNNKVTWLSENVNGRPNSEELDGMKIKRTGNKFTIHLFSFLEAGKHDIVIDSVAHAVPFFSYIVNKRNIALVHHVHQDVLKFELNPIMAYIVRNMEKNIKNYDNIIAVSYTTKNDLINKLHVEENKIKVIHNGVDHKKYKPGEKSRAPLILWIGRMKNYKNPFDSLEIFKRLKNKAEMIVVGGGDLAEDFNEAAKTLGVKYLGRVNEEKKIELYQKSWVILSTSFIEGWGMTIVEANACGTPAVAYKTGSMPEIIKEGKNGFLVDYKDYDKAAEVIDYILDESVMNKLSKSSLEESLKYDWDKTAKEYEDYLRTI</sequence>
<evidence type="ECO:0000313" key="4">
    <source>
        <dbReference type="EMBL" id="AWR94075.1"/>
    </source>
</evidence>
<dbReference type="AlphaFoldDB" id="A0A2U9IDH8"/>
<reference evidence="4 5" key="1">
    <citation type="submission" date="2018-05" db="EMBL/GenBank/DDBJ databases">
        <title>Complete Genome Sequences of Extremely Thermoacidophilic, Metal-Mobilizing Type-Strain Members of the Archaeal Family Sulfolobaceae: Acidianus brierleyi DSM-1651T, Acidianus sulfidivorans DSM-18786T, Metallosphaera hakonensis DSM-7519T, and Metallosphaera prunae DSM-10039T.</title>
        <authorList>
            <person name="Counts J.A."/>
            <person name="Kelly R.M."/>
        </authorList>
    </citation>
    <scope>NUCLEOTIDE SEQUENCE [LARGE SCALE GENOMIC DNA]</scope>
    <source>
        <strain evidence="4 5">DSM 1651</strain>
    </source>
</reference>
<dbReference type="InterPro" id="IPR001296">
    <property type="entry name" value="Glyco_trans_1"/>
</dbReference>
<dbReference type="KEGG" id="abri:DFR85_05145"/>
<keyword evidence="5" id="KW-1185">Reference proteome</keyword>
<name>A0A2U9IDH8_9CREN</name>
<accession>A0A2U9IDH8</accession>
<keyword evidence="1 4" id="KW-0808">Transferase</keyword>
<evidence type="ECO:0000256" key="1">
    <source>
        <dbReference type="ARBA" id="ARBA00022679"/>
    </source>
</evidence>
<feature type="domain" description="Glycosyltransferase subfamily 4-like N-terminal" evidence="3">
    <location>
        <begin position="17"/>
        <end position="168"/>
    </location>
</feature>
<dbReference type="PANTHER" id="PTHR46401:SF2">
    <property type="entry name" value="GLYCOSYLTRANSFERASE WBBK-RELATED"/>
    <property type="match status" value="1"/>
</dbReference>
<evidence type="ECO:0000259" key="3">
    <source>
        <dbReference type="Pfam" id="PF13439"/>
    </source>
</evidence>
<organism evidence="4 5">
    <name type="scientific">Acidianus brierleyi</name>
    <dbReference type="NCBI Taxonomy" id="41673"/>
    <lineage>
        <taxon>Archaea</taxon>
        <taxon>Thermoproteota</taxon>
        <taxon>Thermoprotei</taxon>
        <taxon>Sulfolobales</taxon>
        <taxon>Sulfolobaceae</taxon>
        <taxon>Acidianus</taxon>
    </lineage>
</organism>
<dbReference type="Proteomes" id="UP000248044">
    <property type="component" value="Chromosome"/>
</dbReference>
<dbReference type="InterPro" id="IPR028098">
    <property type="entry name" value="Glyco_trans_4-like_N"/>
</dbReference>
<evidence type="ECO:0000259" key="2">
    <source>
        <dbReference type="Pfam" id="PF00534"/>
    </source>
</evidence>
<dbReference type="EMBL" id="CP029289">
    <property type="protein sequence ID" value="AWR94075.1"/>
    <property type="molecule type" value="Genomic_DNA"/>
</dbReference>
<dbReference type="RefSeq" id="WP_110269956.1">
    <property type="nucleotide sequence ID" value="NZ_CP029289.2"/>
</dbReference>
<feature type="domain" description="Glycosyl transferase family 1" evidence="2">
    <location>
        <begin position="170"/>
        <end position="314"/>
    </location>
</feature>